<evidence type="ECO:0000313" key="1">
    <source>
        <dbReference type="EMBL" id="BAK83544.1"/>
    </source>
</evidence>
<reference evidence="2" key="1">
    <citation type="journal article" date="2011" name="J. Bacteriol.">
        <title>Complete genome sequence of NBRC 3288, a unique cellulose-nonproducing strain of Gluconacetobacter xylinus isolated from vinegar.</title>
        <authorList>
            <person name="Ogino H."/>
            <person name="Azuma Y."/>
            <person name="Hosoyama A."/>
            <person name="Nakazawa H."/>
            <person name="Matsutani M."/>
            <person name="Hasegawa A."/>
            <person name="Otsuyama K."/>
            <person name="Matsushita K."/>
            <person name="Fujita N."/>
            <person name="Shirai M."/>
        </authorList>
    </citation>
    <scope>NUCLEOTIDE SEQUENCE [LARGE SCALE GENOMIC DNA]</scope>
    <source>
        <strain evidence="2">NBRC 3288 / BCRC 11682 / LMG 1693</strain>
    </source>
</reference>
<dbReference type="Pfam" id="PF13618">
    <property type="entry name" value="Gluconate_2-dh3"/>
    <property type="match status" value="1"/>
</dbReference>
<dbReference type="AlphaFoldDB" id="G2I5Z7"/>
<dbReference type="PATRIC" id="fig|634177.7.peg.1299"/>
<gene>
    <name evidence="1" type="ordered locus">GLX_11320</name>
</gene>
<dbReference type="PROSITE" id="PS51318">
    <property type="entry name" value="TAT"/>
    <property type="match status" value="1"/>
</dbReference>
<dbReference type="Proteomes" id="UP000009044">
    <property type="component" value="Chromosome"/>
</dbReference>
<dbReference type="HOGENOM" id="CLU_065508_0_0_5"/>
<accession>G2I5Z7</accession>
<dbReference type="InterPro" id="IPR027056">
    <property type="entry name" value="Gluconate_2DH_su3"/>
</dbReference>
<name>G2I5Z7_KOMMN</name>
<proteinExistence type="predicted"/>
<organism evidence="1 2">
    <name type="scientific">Komagataeibacter medellinensis (strain NBRC 3288 / BCRC 11682 / LMG 1693 / Kondo 51)</name>
    <name type="common">Gluconacetobacter medellinensis</name>
    <dbReference type="NCBI Taxonomy" id="634177"/>
    <lineage>
        <taxon>Bacteria</taxon>
        <taxon>Pseudomonadati</taxon>
        <taxon>Pseudomonadota</taxon>
        <taxon>Alphaproteobacteria</taxon>
        <taxon>Acetobacterales</taxon>
        <taxon>Acetobacteraceae</taxon>
        <taxon>Komagataeibacter</taxon>
    </lineage>
</organism>
<dbReference type="EMBL" id="AP012159">
    <property type="protein sequence ID" value="BAK83544.1"/>
    <property type="molecule type" value="Genomic_DNA"/>
</dbReference>
<protein>
    <submittedName>
        <fullName evidence="1">Gluconate 2-dehydrogenase gamma chain</fullName>
    </submittedName>
</protein>
<dbReference type="STRING" id="634177.GLX_11320"/>
<dbReference type="eggNOG" id="ENOG502Z7SX">
    <property type="taxonomic scope" value="Bacteria"/>
</dbReference>
<dbReference type="KEGG" id="gxy:GLX_11320"/>
<sequence>MCLTNGVRDGSSCSGKAYFLGIGGLRFTSSRRQFILGLAGAVACGTALTPAGRAAAAPYRPQFFNAAEWAFLVAACDRLIPADASGPGAVALDVPRFIDRQMDTPYARGEQWYMSGPFVQGAANLGYQLPYAPRDLYRHGIAGMNAHAATRHGQPFASLAPTVQDGLLQAAEKGSLVFGDIPSVVFFEQLLANVMEGAFSDPIHGGNTGMGGWAMLGFPGARADFMDWVDQYGAHYPLGSVSISGERA</sequence>
<dbReference type="InterPro" id="IPR006311">
    <property type="entry name" value="TAT_signal"/>
</dbReference>
<evidence type="ECO:0000313" key="2">
    <source>
        <dbReference type="Proteomes" id="UP000009044"/>
    </source>
</evidence>